<evidence type="ECO:0000256" key="2">
    <source>
        <dbReference type="ARBA" id="ARBA00022605"/>
    </source>
</evidence>
<dbReference type="CDD" id="cd17895">
    <property type="entry name" value="AGPR_1_N"/>
    <property type="match status" value="1"/>
</dbReference>
<comment type="similarity">
    <text evidence="5">Belongs to the NAGSA dehydrogenase family. Type 1 subfamily.</text>
</comment>
<accession>A0A498H6M2</accession>
<dbReference type="Gene3D" id="3.30.360.10">
    <property type="entry name" value="Dihydrodipicolinate Reductase, domain 2"/>
    <property type="match status" value="1"/>
</dbReference>
<keyword evidence="2 5" id="KW-0028">Amino-acid biosynthesis</keyword>
<dbReference type="HAMAP" id="MF_00150">
    <property type="entry name" value="ArgC_type1"/>
    <property type="match status" value="1"/>
</dbReference>
<evidence type="ECO:0000256" key="4">
    <source>
        <dbReference type="ARBA" id="ARBA00023002"/>
    </source>
</evidence>
<dbReference type="RefSeq" id="WP_128692634.1">
    <property type="nucleotide sequence ID" value="NZ_LHQS01000001.1"/>
</dbReference>
<evidence type="ECO:0000256" key="1">
    <source>
        <dbReference type="ARBA" id="ARBA00022571"/>
    </source>
</evidence>
<dbReference type="InterPro" id="IPR000534">
    <property type="entry name" value="Semialdehyde_DH_NAD-bd"/>
</dbReference>
<keyword evidence="1 5" id="KW-0055">Arginine biosynthesis</keyword>
<comment type="function">
    <text evidence="5">Catalyzes the NADPH-dependent reduction of N-acetyl-5-glutamyl phosphate to yield N-acetyl-L-glutamate 5-semialdehyde.</text>
</comment>
<name>A0A498H6M2_9EURY</name>
<feature type="domain" description="Semialdehyde dehydrogenase NAD-binding" evidence="7">
    <location>
        <begin position="2"/>
        <end position="135"/>
    </location>
</feature>
<comment type="pathway">
    <text evidence="5">Amino-acid biosynthesis; L-arginine biosynthesis; N(2)-acetyl-L-ornithine from L-glutamate: step 3/4.</text>
</comment>
<sequence>MHIAIIGASGYTGGELMRLLANHPSAEVVCATSRKQGGLPVAAVHPHLRGLTDLAFQNIDVDDIDADFAFLAVPHTAAMKVAGALLERGIKTVDLSADYRLPKDIFEKVYGVPHEAYFDAPYGLPELHRDEVRDAAFVANPGCFPTGATLAVAPLAEHAHTIIFDSKTGVTGAGNTPSETTHYPNVGDTFSAYKWTKHRHLAEMKQEVAKLGSGARCYFTPHLLPVNRGILTTAHILLNEPMEQGEVEALYRKFYEDEFFVRYQKPTLAAVRGTNFCDVAVESEGDRVVAVSAIDNLVKGASGQAIQNMNIMCGFDETAGLRLAGMLP</sequence>
<dbReference type="GO" id="GO:0070401">
    <property type="term" value="F:NADP+ binding"/>
    <property type="evidence" value="ECO:0007669"/>
    <property type="project" value="InterPro"/>
</dbReference>
<dbReference type="InterPro" id="IPR023013">
    <property type="entry name" value="AGPR_AS"/>
</dbReference>
<dbReference type="SUPFAM" id="SSF51735">
    <property type="entry name" value="NAD(P)-binding Rossmann-fold domains"/>
    <property type="match status" value="1"/>
</dbReference>
<dbReference type="GO" id="GO:0051287">
    <property type="term" value="F:NAD binding"/>
    <property type="evidence" value="ECO:0007669"/>
    <property type="project" value="InterPro"/>
</dbReference>
<dbReference type="OrthoDB" id="372053at2157"/>
<dbReference type="InterPro" id="IPR058924">
    <property type="entry name" value="AGPR_dimerisation_dom"/>
</dbReference>
<reference evidence="8 9" key="1">
    <citation type="journal article" date="2015" name="Int. J. Syst. Evol. Microbiol.">
        <title>Methanoculleus taiwanensis sp. nov., a methanogen isolated from deep marine sediment at the deformation front area near Taiwan.</title>
        <authorList>
            <person name="Weng C.Y."/>
            <person name="Chen S.C."/>
            <person name="Lai M.C."/>
            <person name="Wu S.Y."/>
            <person name="Lin S."/>
            <person name="Yang T.F."/>
            <person name="Chen P.C."/>
        </authorList>
    </citation>
    <scope>NUCLEOTIDE SEQUENCE [LARGE SCALE GENOMIC DNA]</scope>
    <source>
        <strain evidence="8 9">CYW4</strain>
    </source>
</reference>
<dbReference type="NCBIfam" id="TIGR01850">
    <property type="entry name" value="argC"/>
    <property type="match status" value="1"/>
</dbReference>
<dbReference type="GO" id="GO:0005737">
    <property type="term" value="C:cytoplasm"/>
    <property type="evidence" value="ECO:0007669"/>
    <property type="project" value="UniProtKB-SubCell"/>
</dbReference>
<evidence type="ECO:0000256" key="3">
    <source>
        <dbReference type="ARBA" id="ARBA00022857"/>
    </source>
</evidence>
<dbReference type="EC" id="1.2.1.38" evidence="5"/>
<dbReference type="InterPro" id="IPR000706">
    <property type="entry name" value="AGPR_type-1"/>
</dbReference>
<keyword evidence="9" id="KW-1185">Reference proteome</keyword>
<dbReference type="CDD" id="cd23934">
    <property type="entry name" value="AGPR_1_C"/>
    <property type="match status" value="1"/>
</dbReference>
<evidence type="ECO:0000259" key="7">
    <source>
        <dbReference type="SMART" id="SM00859"/>
    </source>
</evidence>
<dbReference type="Pfam" id="PF22698">
    <property type="entry name" value="Semialdhyde_dhC_1"/>
    <property type="match status" value="1"/>
</dbReference>
<organism evidence="8 9">
    <name type="scientific">Methanoculleus taiwanensis</name>
    <dbReference type="NCBI Taxonomy" id="1550565"/>
    <lineage>
        <taxon>Archaea</taxon>
        <taxon>Methanobacteriati</taxon>
        <taxon>Methanobacteriota</taxon>
        <taxon>Stenosarchaea group</taxon>
        <taxon>Methanomicrobia</taxon>
        <taxon>Methanomicrobiales</taxon>
        <taxon>Methanomicrobiaceae</taxon>
        <taxon>Methanoculleus</taxon>
    </lineage>
</organism>
<dbReference type="SMART" id="SM00859">
    <property type="entry name" value="Semialdhyde_dh"/>
    <property type="match status" value="1"/>
</dbReference>
<dbReference type="PANTHER" id="PTHR32338:SF10">
    <property type="entry name" value="N-ACETYL-GAMMA-GLUTAMYL-PHOSPHATE REDUCTASE, CHLOROPLASTIC-RELATED"/>
    <property type="match status" value="1"/>
</dbReference>
<dbReference type="PROSITE" id="PS01224">
    <property type="entry name" value="ARGC"/>
    <property type="match status" value="1"/>
</dbReference>
<evidence type="ECO:0000256" key="6">
    <source>
        <dbReference type="PROSITE-ProRule" id="PRU10010"/>
    </source>
</evidence>
<evidence type="ECO:0000313" key="9">
    <source>
        <dbReference type="Proteomes" id="UP000290932"/>
    </source>
</evidence>
<gene>
    <name evidence="5" type="primary">argC</name>
    <name evidence="8" type="ORF">ABH15_01695</name>
</gene>
<dbReference type="GO" id="GO:0003942">
    <property type="term" value="F:N-acetyl-gamma-glutamyl-phosphate reductase activity"/>
    <property type="evidence" value="ECO:0007669"/>
    <property type="project" value="UniProtKB-UniRule"/>
</dbReference>
<dbReference type="SUPFAM" id="SSF55347">
    <property type="entry name" value="Glyceraldehyde-3-phosphate dehydrogenase-like, C-terminal domain"/>
    <property type="match status" value="1"/>
</dbReference>
<feature type="active site" evidence="5 6">
    <location>
        <position position="143"/>
    </location>
</feature>
<dbReference type="InterPro" id="IPR036291">
    <property type="entry name" value="NAD(P)-bd_dom_sf"/>
</dbReference>
<keyword evidence="4 5" id="KW-0560">Oxidoreductase</keyword>
<dbReference type="Gene3D" id="3.40.50.720">
    <property type="entry name" value="NAD(P)-binding Rossmann-like Domain"/>
    <property type="match status" value="1"/>
</dbReference>
<comment type="catalytic activity">
    <reaction evidence="5">
        <text>N-acetyl-L-glutamate 5-semialdehyde + phosphate + NADP(+) = N-acetyl-L-glutamyl 5-phosphate + NADPH + H(+)</text>
        <dbReference type="Rhea" id="RHEA:21588"/>
        <dbReference type="ChEBI" id="CHEBI:15378"/>
        <dbReference type="ChEBI" id="CHEBI:29123"/>
        <dbReference type="ChEBI" id="CHEBI:43474"/>
        <dbReference type="ChEBI" id="CHEBI:57783"/>
        <dbReference type="ChEBI" id="CHEBI:57936"/>
        <dbReference type="ChEBI" id="CHEBI:58349"/>
        <dbReference type="EC" id="1.2.1.38"/>
    </reaction>
</comment>
<protein>
    <recommendedName>
        <fullName evidence="5">N-acetyl-gamma-glutamyl-phosphate reductase</fullName>
        <shortName evidence="5">AGPR</shortName>
        <ecNumber evidence="5">1.2.1.38</ecNumber>
    </recommendedName>
    <alternativeName>
        <fullName evidence="5">N-acetyl-glutamate semialdehyde dehydrogenase</fullName>
        <shortName evidence="5">NAGSA dehydrogenase</shortName>
    </alternativeName>
</protein>
<dbReference type="PANTHER" id="PTHR32338">
    <property type="entry name" value="N-ACETYL-GAMMA-GLUTAMYL-PHOSPHATE REDUCTASE, CHLOROPLASTIC-RELATED-RELATED"/>
    <property type="match status" value="1"/>
</dbReference>
<dbReference type="InterPro" id="IPR050085">
    <property type="entry name" value="AGPR"/>
</dbReference>
<dbReference type="UniPathway" id="UPA00068">
    <property type="reaction ID" value="UER00108"/>
</dbReference>
<evidence type="ECO:0000256" key="5">
    <source>
        <dbReference type="HAMAP-Rule" id="MF_00150"/>
    </source>
</evidence>
<keyword evidence="5" id="KW-0963">Cytoplasm</keyword>
<proteinExistence type="inferred from homology"/>
<evidence type="ECO:0000313" key="8">
    <source>
        <dbReference type="EMBL" id="RXE57430.1"/>
    </source>
</evidence>
<dbReference type="AlphaFoldDB" id="A0A498H6M2"/>
<dbReference type="Pfam" id="PF01118">
    <property type="entry name" value="Semialdhyde_dh"/>
    <property type="match status" value="1"/>
</dbReference>
<dbReference type="GO" id="GO:0006526">
    <property type="term" value="P:L-arginine biosynthetic process"/>
    <property type="evidence" value="ECO:0007669"/>
    <property type="project" value="UniProtKB-UniRule"/>
</dbReference>
<comment type="subcellular location">
    <subcellularLocation>
        <location evidence="5">Cytoplasm</location>
    </subcellularLocation>
</comment>
<dbReference type="EMBL" id="LHQS01000001">
    <property type="protein sequence ID" value="RXE57430.1"/>
    <property type="molecule type" value="Genomic_DNA"/>
</dbReference>
<keyword evidence="3 5" id="KW-0521">NADP</keyword>
<dbReference type="Proteomes" id="UP000290932">
    <property type="component" value="Unassembled WGS sequence"/>
</dbReference>
<comment type="caution">
    <text evidence="8">The sequence shown here is derived from an EMBL/GenBank/DDBJ whole genome shotgun (WGS) entry which is preliminary data.</text>
</comment>